<comment type="caution">
    <text evidence="1">The sequence shown here is derived from an EMBL/GenBank/DDBJ whole genome shotgun (WGS) entry which is preliminary data.</text>
</comment>
<protein>
    <submittedName>
        <fullName evidence="1">Uncharacterized protein</fullName>
    </submittedName>
</protein>
<accession>A0A0V8JIZ7</accession>
<proteinExistence type="predicted"/>
<name>A0A0V8JIZ7_9BACI</name>
<dbReference type="AlphaFoldDB" id="A0A0V8JIZ7"/>
<sequence length="96" mass="11308">MKLIELANIIKQSELTAIEHFPEELYTEYTITNPVIHISLKTSQTKQQVISFSIYLKKEKKYWASYDHNADSIYELYCNLHLPASIREIFLHMANC</sequence>
<organism evidence="1 2">
    <name type="scientific">Priestia veravalensis</name>
    <dbReference type="NCBI Taxonomy" id="1414648"/>
    <lineage>
        <taxon>Bacteria</taxon>
        <taxon>Bacillati</taxon>
        <taxon>Bacillota</taxon>
        <taxon>Bacilli</taxon>
        <taxon>Bacillales</taxon>
        <taxon>Bacillaceae</taxon>
        <taxon>Priestia</taxon>
    </lineage>
</organism>
<dbReference type="Proteomes" id="UP000053681">
    <property type="component" value="Unassembled WGS sequence"/>
</dbReference>
<dbReference type="EMBL" id="LNQP01000057">
    <property type="protein sequence ID" value="KSU87011.1"/>
    <property type="molecule type" value="Genomic_DNA"/>
</dbReference>
<dbReference type="RefSeq" id="WP_061784858.1">
    <property type="nucleotide sequence ID" value="NZ_KQ758672.1"/>
</dbReference>
<evidence type="ECO:0000313" key="2">
    <source>
        <dbReference type="Proteomes" id="UP000053681"/>
    </source>
</evidence>
<reference evidence="1 2" key="1">
    <citation type="submission" date="2015-11" db="EMBL/GenBank/DDBJ databases">
        <title>Bacillus caseinolyticus sp nov.</title>
        <authorList>
            <person name="Dastager S.G."/>
            <person name="Mawlankar R."/>
        </authorList>
    </citation>
    <scope>NUCLEOTIDE SEQUENCE [LARGE SCALE GENOMIC DNA]</scope>
    <source>
        <strain evidence="1 2">SGD-V-76</strain>
    </source>
</reference>
<gene>
    <name evidence="1" type="ORF">AS180_15575</name>
</gene>
<evidence type="ECO:0000313" key="1">
    <source>
        <dbReference type="EMBL" id="KSU87011.1"/>
    </source>
</evidence>
<keyword evidence="2" id="KW-1185">Reference proteome</keyword>